<dbReference type="AlphaFoldDB" id="A0A418YAH9"/>
<dbReference type="Gene3D" id="3.40.30.10">
    <property type="entry name" value="Glutaredoxin"/>
    <property type="match status" value="1"/>
</dbReference>
<feature type="domain" description="Thioredoxin-like fold" evidence="10">
    <location>
        <begin position="181"/>
        <end position="303"/>
    </location>
</feature>
<dbReference type="EMBL" id="QZCH01000033">
    <property type="protein sequence ID" value="RJG39534.1"/>
    <property type="molecule type" value="Genomic_DNA"/>
</dbReference>
<dbReference type="GO" id="GO:0016853">
    <property type="term" value="F:isomerase activity"/>
    <property type="evidence" value="ECO:0007669"/>
    <property type="project" value="UniProtKB-KW"/>
</dbReference>
<comment type="function">
    <text evidence="7">Required for disulfide bond formation in some periplasmic proteins. Acts by transferring its disulfide bond to other proteins and is reduced in the process.</text>
</comment>
<dbReference type="CDD" id="cd03020">
    <property type="entry name" value="DsbA_DsbC_DsbG"/>
    <property type="match status" value="1"/>
</dbReference>
<keyword evidence="11" id="KW-0413">Isomerase</keyword>
<dbReference type="InterPro" id="IPR009094">
    <property type="entry name" value="DiS-bond_isomerase_DsbC/G_N_sf"/>
</dbReference>
<evidence type="ECO:0000256" key="4">
    <source>
        <dbReference type="ARBA" id="ARBA00022764"/>
    </source>
</evidence>
<dbReference type="SUPFAM" id="SSF52833">
    <property type="entry name" value="Thioredoxin-like"/>
    <property type="match status" value="1"/>
</dbReference>
<evidence type="ECO:0000256" key="3">
    <source>
        <dbReference type="ARBA" id="ARBA00022729"/>
    </source>
</evidence>
<dbReference type="InterPro" id="IPR051470">
    <property type="entry name" value="Thiol:disulfide_interchange"/>
</dbReference>
<evidence type="ECO:0000256" key="2">
    <source>
        <dbReference type="ARBA" id="ARBA00009813"/>
    </source>
</evidence>
<keyword evidence="8" id="KW-0175">Coiled coil</keyword>
<dbReference type="InterPro" id="IPR033954">
    <property type="entry name" value="DiS-bond_Isoase_DsbC/G"/>
</dbReference>
<evidence type="ECO:0000313" key="12">
    <source>
        <dbReference type="Proteomes" id="UP000283255"/>
    </source>
</evidence>
<feature type="coiled-coil region" evidence="8">
    <location>
        <begin position="41"/>
        <end position="109"/>
    </location>
</feature>
<dbReference type="InterPro" id="IPR018950">
    <property type="entry name" value="DiS-bond_isomerase_DsbC/G_N"/>
</dbReference>
<evidence type="ECO:0000259" key="9">
    <source>
        <dbReference type="Pfam" id="PF10411"/>
    </source>
</evidence>
<dbReference type="Gene3D" id="3.10.450.70">
    <property type="entry name" value="Disulphide bond isomerase, DsbC/G, N-terminal"/>
    <property type="match status" value="1"/>
</dbReference>
<keyword evidence="3 7" id="KW-0732">Signal</keyword>
<evidence type="ECO:0000256" key="7">
    <source>
        <dbReference type="RuleBase" id="RU364038"/>
    </source>
</evidence>
<dbReference type="InterPro" id="IPR036249">
    <property type="entry name" value="Thioredoxin-like_sf"/>
</dbReference>
<comment type="subcellular location">
    <subcellularLocation>
        <location evidence="1 7">Periplasm</location>
    </subcellularLocation>
</comment>
<reference evidence="11 12" key="2">
    <citation type="submission" date="2019-01" db="EMBL/GenBank/DDBJ databases">
        <title>Motilimonas pumilus sp. nov., isolated from the gut of sea cucumber (Apostichopus japonicus).</title>
        <authorList>
            <person name="Wang F.-Q."/>
            <person name="Ren L.-H."/>
            <person name="Lin Y.-W."/>
            <person name="Sun G.-H."/>
            <person name="Du Z.-J."/>
            <person name="Zhao J.-X."/>
            <person name="Liu X.-J."/>
            <person name="Liu L.-J."/>
        </authorList>
    </citation>
    <scope>NUCLEOTIDE SEQUENCE [LARGE SCALE GENOMIC DNA]</scope>
    <source>
        <strain evidence="11 12">PLHSC7-2</strain>
    </source>
</reference>
<evidence type="ECO:0000259" key="10">
    <source>
        <dbReference type="Pfam" id="PF13098"/>
    </source>
</evidence>
<organism evidence="11 12">
    <name type="scientific">Motilimonas pumila</name>
    <dbReference type="NCBI Taxonomy" id="2303987"/>
    <lineage>
        <taxon>Bacteria</taxon>
        <taxon>Pseudomonadati</taxon>
        <taxon>Pseudomonadota</taxon>
        <taxon>Gammaproteobacteria</taxon>
        <taxon>Alteromonadales</taxon>
        <taxon>Alteromonadales genera incertae sedis</taxon>
        <taxon>Motilimonas</taxon>
    </lineage>
</organism>
<comment type="similarity">
    <text evidence="2 7">Belongs to the thioredoxin family. DsbC subfamily.</text>
</comment>
<accession>A0A418YAH9</accession>
<keyword evidence="4 7" id="KW-0574">Periplasm</keyword>
<keyword evidence="5" id="KW-1015">Disulfide bond</keyword>
<dbReference type="Proteomes" id="UP000283255">
    <property type="component" value="Unassembled WGS sequence"/>
</dbReference>
<evidence type="ECO:0000256" key="8">
    <source>
        <dbReference type="SAM" id="Coils"/>
    </source>
</evidence>
<reference evidence="11 12" key="1">
    <citation type="submission" date="2018-09" db="EMBL/GenBank/DDBJ databases">
        <authorList>
            <person name="Wang F."/>
        </authorList>
    </citation>
    <scope>NUCLEOTIDE SEQUENCE [LARGE SCALE GENOMIC DNA]</scope>
    <source>
        <strain evidence="11 12">PLHSC7-2</strain>
    </source>
</reference>
<feature type="signal peptide" evidence="7">
    <location>
        <begin position="1"/>
        <end position="34"/>
    </location>
</feature>
<feature type="chain" id="PRO_5018811675" description="Thiol:disulfide interchange protein" evidence="7">
    <location>
        <begin position="35"/>
        <end position="310"/>
    </location>
</feature>
<dbReference type="PANTHER" id="PTHR35272">
    <property type="entry name" value="THIOL:DISULFIDE INTERCHANGE PROTEIN DSBC-RELATED"/>
    <property type="match status" value="1"/>
</dbReference>
<comment type="caution">
    <text evidence="11">The sequence shown here is derived from an EMBL/GenBank/DDBJ whole genome shotgun (WGS) entry which is preliminary data.</text>
</comment>
<dbReference type="InterPro" id="IPR012336">
    <property type="entry name" value="Thioredoxin-like_fold"/>
</dbReference>
<gene>
    <name evidence="11" type="primary">dsbC</name>
    <name evidence="11" type="ORF">D1Z90_18015</name>
</gene>
<dbReference type="GO" id="GO:0042597">
    <property type="term" value="C:periplasmic space"/>
    <property type="evidence" value="ECO:0007669"/>
    <property type="project" value="UniProtKB-SubCell"/>
</dbReference>
<feature type="domain" description="Disulphide bond isomerase DsbC/G N-terminal" evidence="9">
    <location>
        <begin position="88"/>
        <end position="151"/>
    </location>
</feature>
<evidence type="ECO:0000256" key="6">
    <source>
        <dbReference type="ARBA" id="ARBA00023284"/>
    </source>
</evidence>
<dbReference type="Pfam" id="PF10411">
    <property type="entry name" value="DsbC_N"/>
    <property type="match status" value="1"/>
</dbReference>
<evidence type="ECO:0000256" key="1">
    <source>
        <dbReference type="ARBA" id="ARBA00004418"/>
    </source>
</evidence>
<proteinExistence type="inferred from homology"/>
<dbReference type="SUPFAM" id="SSF54423">
    <property type="entry name" value="DsbC/DsbG N-terminal domain-like"/>
    <property type="match status" value="1"/>
</dbReference>
<evidence type="ECO:0000256" key="5">
    <source>
        <dbReference type="ARBA" id="ARBA00023157"/>
    </source>
</evidence>
<keyword evidence="12" id="KW-1185">Reference proteome</keyword>
<sequence length="310" mass="34236">MISTLLLKLFGVIMWKKTLLAAALLTGLSGQAVAETTDGQTKELQSQLSSAQAEISKLQTALNEAAQSNADLKTELKAIKADHPDLEKAKQQSRHFEMIREQLEKLNIEAFNINRSPVPGLYEVSSSAGLIYSSPTATHLMFGTLYKSDDTSVINLSDQALAVIRKERMGEFEKDMIVYPAKEEKHVITVFTDTDCGYCRKLHREMQDYNDLGITVRYLAFPRGGEQSKTYRDMVSIWCAQDKQEAMDIAKSGKSVGSNTCENTVLAQYQLGGAFGVNGTPAIVLQDGSLQPGYVPAERLKMLLDSQKVQ</sequence>
<name>A0A418YAH9_9GAMM</name>
<dbReference type="Pfam" id="PF13098">
    <property type="entry name" value="Thioredoxin_2"/>
    <property type="match status" value="1"/>
</dbReference>
<dbReference type="PANTHER" id="PTHR35272:SF3">
    <property type="entry name" value="THIOL:DISULFIDE INTERCHANGE PROTEIN DSBC"/>
    <property type="match status" value="1"/>
</dbReference>
<evidence type="ECO:0000313" key="11">
    <source>
        <dbReference type="EMBL" id="RJG39534.1"/>
    </source>
</evidence>
<dbReference type="NCBIfam" id="NF008129">
    <property type="entry name" value="PRK10877.1"/>
    <property type="match status" value="1"/>
</dbReference>
<keyword evidence="6 7" id="KW-0676">Redox-active center</keyword>
<protein>
    <recommendedName>
        <fullName evidence="7">Thiol:disulfide interchange protein</fullName>
    </recommendedName>
</protein>